<name>A0A0F7D438_9STAP</name>
<dbReference type="GO" id="GO:0016887">
    <property type="term" value="F:ATP hydrolysis activity"/>
    <property type="evidence" value="ECO:0007669"/>
    <property type="project" value="InterPro"/>
</dbReference>
<dbReference type="AlphaFoldDB" id="A0A0F7D438"/>
<reference evidence="4 6" key="1">
    <citation type="journal article" date="2015" name="Int. J. Syst. Evol. Microbiol.">
        <title>Complete genome sequence of Salinicoccus halodurans H3B36, isolated from the Qaidam Basin in China.</title>
        <authorList>
            <person name="Jiang K."/>
            <person name="Xue Y."/>
            <person name="Ma Y."/>
        </authorList>
    </citation>
    <scope>NUCLEOTIDE SEQUENCE [LARGE SCALE GENOMIC DNA]</scope>
    <source>
        <strain evidence="4 6">H3B36</strain>
    </source>
</reference>
<reference evidence="5 7" key="3">
    <citation type="submission" date="2016-10" db="EMBL/GenBank/DDBJ databases">
        <authorList>
            <person name="Varghese N."/>
            <person name="Submissions S."/>
        </authorList>
    </citation>
    <scope>NUCLEOTIDE SEQUENCE [LARGE SCALE GENOMIC DNA]</scope>
    <source>
        <strain evidence="5 7">CGMCC 1.6501</strain>
    </source>
</reference>
<organism evidence="5 7">
    <name type="scientific">Salinicoccus halodurans</name>
    <dbReference type="NCBI Taxonomy" id="407035"/>
    <lineage>
        <taxon>Bacteria</taxon>
        <taxon>Bacillati</taxon>
        <taxon>Bacillota</taxon>
        <taxon>Bacilli</taxon>
        <taxon>Bacillales</taxon>
        <taxon>Staphylococcaceae</taxon>
        <taxon>Salinicoccus</taxon>
    </lineage>
</organism>
<dbReference type="InterPro" id="IPR015854">
    <property type="entry name" value="ABC_transpr_LolD-like"/>
</dbReference>
<dbReference type="InterPro" id="IPR027417">
    <property type="entry name" value="P-loop_NTPase"/>
</dbReference>
<proteinExistence type="predicted"/>
<reference evidence="6" key="2">
    <citation type="submission" date="2015-04" db="EMBL/GenBank/DDBJ databases">
        <title>Complete genome sequence of Salinicoccus halodurans strain H3B36, isolated from the Qaidam basin of China.</title>
        <authorList>
            <person name="Ma Y."/>
            <person name="Jiang K."/>
            <person name="Xue Y."/>
        </authorList>
    </citation>
    <scope>NUCLEOTIDE SEQUENCE [LARGE SCALE GENOMIC DNA]</scope>
    <source>
        <strain evidence="6">H3B36</strain>
    </source>
</reference>
<evidence type="ECO:0000313" key="6">
    <source>
        <dbReference type="Proteomes" id="UP000034029"/>
    </source>
</evidence>
<evidence type="ECO:0000259" key="3">
    <source>
        <dbReference type="PROSITE" id="PS50893"/>
    </source>
</evidence>
<dbReference type="InterPro" id="IPR003593">
    <property type="entry name" value="AAA+_ATPase"/>
</dbReference>
<evidence type="ECO:0000313" key="5">
    <source>
        <dbReference type="EMBL" id="SFK52578.1"/>
    </source>
</evidence>
<keyword evidence="2 4" id="KW-0067">ATP-binding</keyword>
<dbReference type="GO" id="GO:0005886">
    <property type="term" value="C:plasma membrane"/>
    <property type="evidence" value="ECO:0007669"/>
    <property type="project" value="TreeGrafter"/>
</dbReference>
<dbReference type="SUPFAM" id="SSF52540">
    <property type="entry name" value="P-loop containing nucleoside triphosphate hydrolases"/>
    <property type="match status" value="1"/>
</dbReference>
<evidence type="ECO:0000313" key="7">
    <source>
        <dbReference type="Proteomes" id="UP000183090"/>
    </source>
</evidence>
<dbReference type="PROSITE" id="PS50893">
    <property type="entry name" value="ABC_TRANSPORTER_2"/>
    <property type="match status" value="1"/>
</dbReference>
<dbReference type="EMBL" id="CP011366">
    <property type="protein sequence ID" value="AKG73560.1"/>
    <property type="molecule type" value="Genomic_DNA"/>
</dbReference>
<gene>
    <name evidence="4" type="ORF">AAT16_04625</name>
    <name evidence="5" type="ORF">SAMN05216235_0161</name>
</gene>
<dbReference type="Proteomes" id="UP000183090">
    <property type="component" value="Unassembled WGS sequence"/>
</dbReference>
<sequence>MLSVENITKSFTIHHLDQTRKAIGEINLHVNKGEFLGIVGRSGSGKSTILKSIYGTYMPEEGAIMYHSKENGPVNILEINDYELIRLRKTEIGYVSQFLKVMPRTTSLELVTESLLEMGESKEHALEKAKDALRHYDIPESLWDNYPNTFSGGEKLRLNIARATVKAPRLLLLDEPTASLDNDSKLKVREAIARLKADGTTLIGIFHDLEFMDGLCDSVFDMSDKALRYVQ</sequence>
<accession>A0A0F7D438</accession>
<dbReference type="SMART" id="SM00382">
    <property type="entry name" value="AAA"/>
    <property type="match status" value="1"/>
</dbReference>
<keyword evidence="6" id="KW-1185">Reference proteome</keyword>
<dbReference type="Pfam" id="PF00005">
    <property type="entry name" value="ABC_tran"/>
    <property type="match status" value="1"/>
</dbReference>
<dbReference type="OrthoDB" id="9810992at2"/>
<evidence type="ECO:0000256" key="1">
    <source>
        <dbReference type="ARBA" id="ARBA00022741"/>
    </source>
</evidence>
<dbReference type="GO" id="GO:0022857">
    <property type="term" value="F:transmembrane transporter activity"/>
    <property type="evidence" value="ECO:0007669"/>
    <property type="project" value="TreeGrafter"/>
</dbReference>
<dbReference type="GO" id="GO:0005524">
    <property type="term" value="F:ATP binding"/>
    <property type="evidence" value="ECO:0007669"/>
    <property type="project" value="UniProtKB-KW"/>
</dbReference>
<evidence type="ECO:0000256" key="2">
    <source>
        <dbReference type="ARBA" id="ARBA00022840"/>
    </source>
</evidence>
<keyword evidence="1" id="KW-0547">Nucleotide-binding</keyword>
<dbReference type="InterPro" id="IPR003439">
    <property type="entry name" value="ABC_transporter-like_ATP-bd"/>
</dbReference>
<dbReference type="Proteomes" id="UP000034029">
    <property type="component" value="Chromosome"/>
</dbReference>
<dbReference type="EMBL" id="FOTB01000001">
    <property type="protein sequence ID" value="SFK52578.1"/>
    <property type="molecule type" value="Genomic_DNA"/>
</dbReference>
<protein>
    <submittedName>
        <fullName evidence="5">Alpha-D-ribose 1-methylphosphonate 5-triphosphate synthase subunit PhnL</fullName>
    </submittedName>
    <submittedName>
        <fullName evidence="4">Phosphonate ABC transporter ATP-binding protein</fullName>
    </submittedName>
</protein>
<evidence type="ECO:0000313" key="4">
    <source>
        <dbReference type="EMBL" id="AKG73560.1"/>
    </source>
</evidence>
<dbReference type="RefSeq" id="WP_046789750.1">
    <property type="nucleotide sequence ID" value="NZ_CP011366.1"/>
</dbReference>
<dbReference type="Gene3D" id="3.40.50.300">
    <property type="entry name" value="P-loop containing nucleotide triphosphate hydrolases"/>
    <property type="match status" value="1"/>
</dbReference>
<dbReference type="KEGG" id="shv:AAT16_04625"/>
<feature type="domain" description="ABC transporter" evidence="3">
    <location>
        <begin position="2"/>
        <end position="230"/>
    </location>
</feature>
<dbReference type="PANTHER" id="PTHR24220">
    <property type="entry name" value="IMPORT ATP-BINDING PROTEIN"/>
    <property type="match status" value="1"/>
</dbReference>